<dbReference type="SUPFAM" id="SSF55781">
    <property type="entry name" value="GAF domain-like"/>
    <property type="match status" value="1"/>
</dbReference>
<dbReference type="GO" id="GO:0003700">
    <property type="term" value="F:DNA-binding transcription factor activity"/>
    <property type="evidence" value="ECO:0007669"/>
    <property type="project" value="TreeGrafter"/>
</dbReference>
<name>A0A5J6MPZ0_9PROT</name>
<gene>
    <name evidence="6" type="ORF">FRZ44_47220</name>
</gene>
<dbReference type="SUPFAM" id="SSF46785">
    <property type="entry name" value="Winged helix' DNA-binding domain"/>
    <property type="match status" value="1"/>
</dbReference>
<feature type="domain" description="HTH iclR-type" evidence="4">
    <location>
        <begin position="34"/>
        <end position="96"/>
    </location>
</feature>
<organism evidence="6 7">
    <name type="scientific">Hypericibacter terrae</name>
    <dbReference type="NCBI Taxonomy" id="2602015"/>
    <lineage>
        <taxon>Bacteria</taxon>
        <taxon>Pseudomonadati</taxon>
        <taxon>Pseudomonadota</taxon>
        <taxon>Alphaproteobacteria</taxon>
        <taxon>Rhodospirillales</taxon>
        <taxon>Dongiaceae</taxon>
        <taxon>Hypericibacter</taxon>
    </lineage>
</organism>
<evidence type="ECO:0000259" key="4">
    <source>
        <dbReference type="PROSITE" id="PS51077"/>
    </source>
</evidence>
<dbReference type="Pfam" id="PF01614">
    <property type="entry name" value="IclR_C"/>
    <property type="match status" value="1"/>
</dbReference>
<keyword evidence="1" id="KW-0805">Transcription regulation</keyword>
<dbReference type="InterPro" id="IPR036390">
    <property type="entry name" value="WH_DNA-bd_sf"/>
</dbReference>
<dbReference type="InterPro" id="IPR005471">
    <property type="entry name" value="Tscrpt_reg_IclR_N"/>
</dbReference>
<keyword evidence="2" id="KW-0238">DNA-binding</keyword>
<dbReference type="PANTHER" id="PTHR30136">
    <property type="entry name" value="HELIX-TURN-HELIX TRANSCRIPTIONAL REGULATOR, ICLR FAMILY"/>
    <property type="match status" value="1"/>
</dbReference>
<dbReference type="EMBL" id="CP042906">
    <property type="protein sequence ID" value="QEX19409.1"/>
    <property type="molecule type" value="Genomic_DNA"/>
</dbReference>
<dbReference type="InterPro" id="IPR029016">
    <property type="entry name" value="GAF-like_dom_sf"/>
</dbReference>
<dbReference type="Proteomes" id="UP000326202">
    <property type="component" value="Chromosome"/>
</dbReference>
<evidence type="ECO:0000256" key="2">
    <source>
        <dbReference type="ARBA" id="ARBA00023125"/>
    </source>
</evidence>
<dbReference type="Gene3D" id="1.10.10.10">
    <property type="entry name" value="Winged helix-like DNA-binding domain superfamily/Winged helix DNA-binding domain"/>
    <property type="match status" value="1"/>
</dbReference>
<evidence type="ECO:0000259" key="5">
    <source>
        <dbReference type="PROSITE" id="PS51078"/>
    </source>
</evidence>
<reference evidence="6 7" key="1">
    <citation type="submission" date="2019-08" db="EMBL/GenBank/DDBJ databases">
        <title>Hyperibacter terrae gen. nov., sp. nov. and Hyperibacter viscosus sp. nov., two new members in the family Rhodospirillaceae isolated from the rhizosphere of Hypericum perforatum.</title>
        <authorList>
            <person name="Noviana Z."/>
        </authorList>
    </citation>
    <scope>NUCLEOTIDE SEQUENCE [LARGE SCALE GENOMIC DNA]</scope>
    <source>
        <strain evidence="6 7">R5913</strain>
    </source>
</reference>
<dbReference type="PROSITE" id="PS51078">
    <property type="entry name" value="ICLR_ED"/>
    <property type="match status" value="1"/>
</dbReference>
<dbReference type="SMART" id="SM00346">
    <property type="entry name" value="HTH_ICLR"/>
    <property type="match status" value="1"/>
</dbReference>
<dbReference type="Pfam" id="PF09339">
    <property type="entry name" value="HTH_IclR"/>
    <property type="match status" value="1"/>
</dbReference>
<dbReference type="PANTHER" id="PTHR30136:SF35">
    <property type="entry name" value="HTH-TYPE TRANSCRIPTIONAL REGULATOR RV1719"/>
    <property type="match status" value="1"/>
</dbReference>
<dbReference type="InterPro" id="IPR014757">
    <property type="entry name" value="Tscrpt_reg_IclR_C"/>
</dbReference>
<dbReference type="InterPro" id="IPR050707">
    <property type="entry name" value="HTH_MetabolicPath_Reg"/>
</dbReference>
<dbReference type="GO" id="GO:0003677">
    <property type="term" value="F:DNA binding"/>
    <property type="evidence" value="ECO:0007669"/>
    <property type="project" value="UniProtKB-KW"/>
</dbReference>
<keyword evidence="3" id="KW-0804">Transcription</keyword>
<dbReference type="AlphaFoldDB" id="A0A5J6MPZ0"/>
<sequence length="281" mass="30565">MQNAGIQAVEVTAMATRVRARTAIEGEEDGASGSRSVRRALEIFELMLARGEALAVVEIVSALKIPKSTAYELARTLTEAGYLERMGKEGRLFLGRKLFELGMMYRSQIDLLKEGSQVVEALRDATGETVQFSVLENEMMLVLIKEEGSHPIRIISRVGSRVPINWAAAARLLVSDLDDATLQEMLKRTIVQSPSGKAVMEVDKLIQQIRKFRKQGYAVEINEANDHAGCVAAPVIDATGRCIAAISVVAPEQRLGKASRDKLIEAVRAAADGLSHRLGAP</sequence>
<proteinExistence type="predicted"/>
<dbReference type="GO" id="GO:0045892">
    <property type="term" value="P:negative regulation of DNA-templated transcription"/>
    <property type="evidence" value="ECO:0007669"/>
    <property type="project" value="TreeGrafter"/>
</dbReference>
<accession>A0A5J6MPZ0</accession>
<evidence type="ECO:0000313" key="7">
    <source>
        <dbReference type="Proteomes" id="UP000326202"/>
    </source>
</evidence>
<dbReference type="Gene3D" id="3.30.450.40">
    <property type="match status" value="1"/>
</dbReference>
<feature type="domain" description="IclR-ED" evidence="5">
    <location>
        <begin position="97"/>
        <end position="280"/>
    </location>
</feature>
<evidence type="ECO:0000313" key="6">
    <source>
        <dbReference type="EMBL" id="QEX19409.1"/>
    </source>
</evidence>
<dbReference type="KEGG" id="htq:FRZ44_47220"/>
<evidence type="ECO:0000256" key="1">
    <source>
        <dbReference type="ARBA" id="ARBA00023015"/>
    </source>
</evidence>
<evidence type="ECO:0000256" key="3">
    <source>
        <dbReference type="ARBA" id="ARBA00023163"/>
    </source>
</evidence>
<dbReference type="InterPro" id="IPR036388">
    <property type="entry name" value="WH-like_DNA-bd_sf"/>
</dbReference>
<keyword evidence="7" id="KW-1185">Reference proteome</keyword>
<dbReference type="PROSITE" id="PS51077">
    <property type="entry name" value="HTH_ICLR"/>
    <property type="match status" value="1"/>
</dbReference>
<protein>
    <submittedName>
        <fullName evidence="6">IclR family transcriptional regulator</fullName>
    </submittedName>
</protein>